<keyword evidence="1" id="KW-0472">Membrane</keyword>
<dbReference type="Proteomes" id="UP001231941">
    <property type="component" value="Unassembled WGS sequence"/>
</dbReference>
<dbReference type="RefSeq" id="WP_305991125.1">
    <property type="nucleotide sequence ID" value="NZ_JAVAMP010000002.1"/>
</dbReference>
<sequence>MFRFNSKSTFRVYMLLIVFSFVLISGCSTNEPEHSAQKVMSIDEEKLKQLETMNMLANEMYQKTTEENYIEARDILLKLSEQLAELNYDGLTSIEGIQALSSSIVNAKRNFNSVNMSKEDALISSAKIHLAIDALSHQKEPMWLQYYSVLNSDLEELQKSVQLSEVEKANGLLETFKKHYGLIRPAMIINREPEHIEQLDSYIIFLQNNISDVSKKENINTAVEGMILFMNELFLRDETSGVIPFEKEQDVFSWIISIGTIIVSVLFYAGWRRYDYEKTHVVSVRK</sequence>
<dbReference type="EMBL" id="JAVAMP010000002">
    <property type="protein sequence ID" value="MDP5273826.1"/>
    <property type="molecule type" value="Genomic_DNA"/>
</dbReference>
<accession>A0ABT9IWV2</accession>
<evidence type="ECO:0000313" key="3">
    <source>
        <dbReference type="Proteomes" id="UP001231941"/>
    </source>
</evidence>
<dbReference type="InterPro" id="IPR014231">
    <property type="entry name" value="Spore_YpjB"/>
</dbReference>
<evidence type="ECO:0000256" key="1">
    <source>
        <dbReference type="SAM" id="Phobius"/>
    </source>
</evidence>
<keyword evidence="1" id="KW-1133">Transmembrane helix</keyword>
<organism evidence="2 3">
    <name type="scientific">Chengkuizengella axinellae</name>
    <dbReference type="NCBI Taxonomy" id="3064388"/>
    <lineage>
        <taxon>Bacteria</taxon>
        <taxon>Bacillati</taxon>
        <taxon>Bacillota</taxon>
        <taxon>Bacilli</taxon>
        <taxon>Bacillales</taxon>
        <taxon>Paenibacillaceae</taxon>
        <taxon>Chengkuizengella</taxon>
    </lineage>
</organism>
<evidence type="ECO:0000313" key="2">
    <source>
        <dbReference type="EMBL" id="MDP5273826.1"/>
    </source>
</evidence>
<proteinExistence type="predicted"/>
<dbReference type="Pfam" id="PF09577">
    <property type="entry name" value="Spore_YpjB"/>
    <property type="match status" value="1"/>
</dbReference>
<protein>
    <submittedName>
        <fullName evidence="2">Sporulation protein YpjB</fullName>
    </submittedName>
</protein>
<keyword evidence="1" id="KW-0812">Transmembrane</keyword>
<gene>
    <name evidence="2" type="ORF">Q5Y73_06900</name>
</gene>
<name>A0ABT9IWV2_9BACL</name>
<keyword evidence="3" id="KW-1185">Reference proteome</keyword>
<feature type="transmembrane region" description="Helical" evidence="1">
    <location>
        <begin position="251"/>
        <end position="271"/>
    </location>
</feature>
<reference evidence="2 3" key="1">
    <citation type="submission" date="2023-08" db="EMBL/GenBank/DDBJ databases">
        <authorList>
            <person name="Park J.-S."/>
        </authorList>
    </citation>
    <scope>NUCLEOTIDE SEQUENCE [LARGE SCALE GENOMIC DNA]</scope>
    <source>
        <strain evidence="2 3">2205SS18-9</strain>
    </source>
</reference>
<dbReference type="PROSITE" id="PS51257">
    <property type="entry name" value="PROKAR_LIPOPROTEIN"/>
    <property type="match status" value="1"/>
</dbReference>
<comment type="caution">
    <text evidence="2">The sequence shown here is derived from an EMBL/GenBank/DDBJ whole genome shotgun (WGS) entry which is preliminary data.</text>
</comment>